<proteinExistence type="predicted"/>
<evidence type="ECO:0000313" key="2">
    <source>
        <dbReference type="Proteomes" id="UP000001542"/>
    </source>
</evidence>
<dbReference type="VEuPathDB" id="TrichDB:TVAGG3_0774360"/>
<name>A2EYB4_TRIV3</name>
<dbReference type="EMBL" id="DS113539">
    <property type="protein sequence ID" value="EAY02341.1"/>
    <property type="molecule type" value="Genomic_DNA"/>
</dbReference>
<dbReference type="RefSeq" id="XP_001314656.1">
    <property type="nucleotide sequence ID" value="XM_001314626.1"/>
</dbReference>
<dbReference type="InParanoid" id="A2EYB4"/>
<dbReference type="KEGG" id="tva:4760178"/>
<evidence type="ECO:0000313" key="1">
    <source>
        <dbReference type="EMBL" id="EAY02341.1"/>
    </source>
</evidence>
<sequence length="183" mass="21965">MRVALKKVISYQDVIPSTLICGELVRIKGIIYDLIPNQDIHLYVSIDNYIFSDFPIYQMGEDYTLNFEINFTAPYYNGYKYMYLWAECGNISTNKESYWKWIHPRPKIFEYEPLDPQYSIGEAINFEFKGWSPTSAYIRYKFDEKNEWNDLGEYKQYNNDNLTLRYQIPTKDKIFLQGQKKLQ</sequence>
<accession>A2EYB4</accession>
<reference evidence="1" key="1">
    <citation type="submission" date="2006-10" db="EMBL/GenBank/DDBJ databases">
        <authorList>
            <person name="Amadeo P."/>
            <person name="Zhao Q."/>
            <person name="Wortman J."/>
            <person name="Fraser-Liggett C."/>
            <person name="Carlton J."/>
        </authorList>
    </citation>
    <scope>NUCLEOTIDE SEQUENCE</scope>
    <source>
        <strain evidence="1">G3</strain>
    </source>
</reference>
<keyword evidence="2" id="KW-1185">Reference proteome</keyword>
<gene>
    <name evidence="1" type="ORF">TVAG_054390</name>
</gene>
<dbReference type="VEuPathDB" id="TrichDB:TVAG_054390"/>
<dbReference type="Proteomes" id="UP000001542">
    <property type="component" value="Unassembled WGS sequence"/>
</dbReference>
<organism evidence="1 2">
    <name type="scientific">Trichomonas vaginalis (strain ATCC PRA-98 / G3)</name>
    <dbReference type="NCBI Taxonomy" id="412133"/>
    <lineage>
        <taxon>Eukaryota</taxon>
        <taxon>Metamonada</taxon>
        <taxon>Parabasalia</taxon>
        <taxon>Trichomonadida</taxon>
        <taxon>Trichomonadidae</taxon>
        <taxon>Trichomonas</taxon>
    </lineage>
</organism>
<protein>
    <submittedName>
        <fullName evidence="1">Uncharacterized protein</fullName>
    </submittedName>
</protein>
<dbReference type="AlphaFoldDB" id="A2EYB4"/>
<reference evidence="1" key="2">
    <citation type="journal article" date="2007" name="Science">
        <title>Draft genome sequence of the sexually transmitted pathogen Trichomonas vaginalis.</title>
        <authorList>
            <person name="Carlton J.M."/>
            <person name="Hirt R.P."/>
            <person name="Silva J.C."/>
            <person name="Delcher A.L."/>
            <person name="Schatz M."/>
            <person name="Zhao Q."/>
            <person name="Wortman J.R."/>
            <person name="Bidwell S.L."/>
            <person name="Alsmark U.C.M."/>
            <person name="Besteiro S."/>
            <person name="Sicheritz-Ponten T."/>
            <person name="Noel C.J."/>
            <person name="Dacks J.B."/>
            <person name="Foster P.G."/>
            <person name="Simillion C."/>
            <person name="Van de Peer Y."/>
            <person name="Miranda-Saavedra D."/>
            <person name="Barton G.J."/>
            <person name="Westrop G.D."/>
            <person name="Mueller S."/>
            <person name="Dessi D."/>
            <person name="Fiori P.L."/>
            <person name="Ren Q."/>
            <person name="Paulsen I."/>
            <person name="Zhang H."/>
            <person name="Bastida-Corcuera F.D."/>
            <person name="Simoes-Barbosa A."/>
            <person name="Brown M.T."/>
            <person name="Hayes R.D."/>
            <person name="Mukherjee M."/>
            <person name="Okumura C.Y."/>
            <person name="Schneider R."/>
            <person name="Smith A.J."/>
            <person name="Vanacova S."/>
            <person name="Villalvazo M."/>
            <person name="Haas B.J."/>
            <person name="Pertea M."/>
            <person name="Feldblyum T.V."/>
            <person name="Utterback T.R."/>
            <person name="Shu C.L."/>
            <person name="Osoegawa K."/>
            <person name="de Jong P.J."/>
            <person name="Hrdy I."/>
            <person name="Horvathova L."/>
            <person name="Zubacova Z."/>
            <person name="Dolezal P."/>
            <person name="Malik S.B."/>
            <person name="Logsdon J.M. Jr."/>
            <person name="Henze K."/>
            <person name="Gupta A."/>
            <person name="Wang C.C."/>
            <person name="Dunne R.L."/>
            <person name="Upcroft J.A."/>
            <person name="Upcroft P."/>
            <person name="White O."/>
            <person name="Salzberg S.L."/>
            <person name="Tang P."/>
            <person name="Chiu C.-H."/>
            <person name="Lee Y.-S."/>
            <person name="Embley T.M."/>
            <person name="Coombs G.H."/>
            <person name="Mottram J.C."/>
            <person name="Tachezy J."/>
            <person name="Fraser-Liggett C.M."/>
            <person name="Johnson P.J."/>
        </authorList>
    </citation>
    <scope>NUCLEOTIDE SEQUENCE [LARGE SCALE GENOMIC DNA]</scope>
    <source>
        <strain evidence="1">G3</strain>
    </source>
</reference>